<dbReference type="PANTHER" id="PTHR12143">
    <property type="entry name" value="PEPTIDE N-GLYCANASE PNGASE -RELATED"/>
    <property type="match status" value="1"/>
</dbReference>
<dbReference type="NCBIfam" id="TIGR01180">
    <property type="entry name" value="aman2_put"/>
    <property type="match status" value="1"/>
</dbReference>
<dbReference type="FunFam" id="2.60.40.10:FF:000495">
    <property type="entry name" value="Periplasmic beta-glucosidase"/>
    <property type="match status" value="1"/>
</dbReference>
<comment type="subunit">
    <text evidence="3">Monomer.</text>
</comment>
<dbReference type="InterPro" id="IPR017853">
    <property type="entry name" value="GH"/>
</dbReference>
<keyword evidence="4 8" id="KW-0378">Hydrolase</keyword>
<dbReference type="Gene3D" id="2.60.40.10">
    <property type="entry name" value="Immunoglobulins"/>
    <property type="match status" value="1"/>
</dbReference>
<dbReference type="InterPro" id="IPR002772">
    <property type="entry name" value="Glyco_hydro_3_C"/>
</dbReference>
<evidence type="ECO:0000313" key="9">
    <source>
        <dbReference type="Proteomes" id="UP000823750"/>
    </source>
</evidence>
<sequence>MKTRHLAAALLLCASAAFTSRAQEVPYLNPALSPEERTADLLSRMTLEEKIGQTLCPLGWPMYEKVSGKKTEVSDKFKDFIENRHGGMLWATFRADPWTQKTLETGLNPSLAAQTYNKLQKYAIEHSRLGIPIILAEEAPHGHMAIGTTVFPTGIGLSSSWDTALMEQVGKATAEELRAQGGHIAYGPVIDLAREPRWSRVEETYGEDVYLTSEMASAIVRGESPKYNGYDKGVISTLKHFIAYGIPEGGHNGNPSFIGERDLYENFLPPFKAATDAGALSVMTSYNAIDGVPSTANATMLKGLLREQWGFGGFVVSDLESIDGLWQSHHVASDRQNAGEMALKAGVDVDLGANCYSLLEESIRTGKIDESLIDEAAGHVLRLKFTLGLFDNPYIDPKLAASAVRNSQHVVLARQTAREGIVLLENHDVLPLDKSLKVAVIGPNADNMYNQLGDYTAPQPRENIKTVLDGITAKVGKENVIYAKGCAIRDTSWNGIAEAVAAADKADVAVVVVGGSSARDFKTKYIDTGAAVVDNTSVSDMESGEGFDRATLSLLGLQNDLLEAIHATGIPMVVVYIEGRPLDKTWAKENADALLTAWYPGQEGGNAIADVLFGDYNPAGRLPVSVPVCTGQLPVYYNKRFPAGHDYVEVSRLPLYEFGYGLSYTAFEYSGLRTERLSDESFKVSFDIRNTGKYDGDEVAQVYVTDLLASTARPQKQLRAFRRIHVPAGETVHAEFVLDKDAFMLYDASMTPVVEPGDFRISVGASSEDIRLEETVTIYGNGHERLTSYVNPFIGSGGHGHVFVGANVPHGMVQLGPVQPNKGWDWCSGYHWSGEQIIGFSHTRLSGTGIGDLGDILFMPYDPDRPLRDTTGHVFAPLDHAQETVMPGYYSIEMDEYGLKAEMTATERAGLHRYTFSGDRAAVLIDLTSGVGWDEVTDASLEVIDAHTVAGYRRSSGWAKDHIIYFTARFSLPITNAAEIGGKGKGLECDLLFDTSAEKVLTAEVALSPVSTENAMMNLEAEVPCGTGFDAVRMLALDKWDEALDAIEIDAMSPKQKKVFYTAMYHTMFAPFLFCDVNGDYRGADGKVYNSSSDTYTVFSLWDTYRTASPLMTIIDPEMAANVAGTFLDIFQQQGKLPVWHLAANETDCMVGNPGVIVLGDLFLKGFVSDSTGVLEAMKVSAMKDERGQELLKEYGYIPFDKSKEVETVSKGLEFAIADAAVAKVADAMGDNEAAEYFGERSMSYTKYFDRKTGFMRGRAADGSFRTPFDPFKALHMRSDYTEGNAWQYTWLVPQDVHGLIGLLGGEKRFLKKLEQFFVAEGDLGGDADDVSGLIGQYAHGNEPSHHIAYMFNYAGRQDRCAETVRLVLDSLYFDNHSGVCGNEDAGQMSAWYVMSSLGIYQVDPAGGKFVIGSPAVNKAVIDTGNGRKFTVIAYDNSPENVYVQKVRFNGKPLEKTWIEYEDIVNGGLLEFFMGPEPSGFGKSPDSRP</sequence>
<dbReference type="PRINTS" id="PR00133">
    <property type="entry name" value="GLHYDRLASE3"/>
</dbReference>
<dbReference type="InterPro" id="IPR012939">
    <property type="entry name" value="Glyco_hydro_92"/>
</dbReference>
<dbReference type="Gene3D" id="2.70.98.10">
    <property type="match status" value="1"/>
</dbReference>
<dbReference type="Pfam" id="PF07971">
    <property type="entry name" value="Glyco_hydro_92"/>
    <property type="match status" value="1"/>
</dbReference>
<dbReference type="FunFam" id="3.40.50.1700:FF:000016">
    <property type="entry name" value="Periplasmic beta-glucosidase, xylosidase/arabinosidase"/>
    <property type="match status" value="1"/>
</dbReference>
<accession>A0A9D9NRM0</accession>
<comment type="cofactor">
    <cofactor evidence="1">
        <name>Ca(2+)</name>
        <dbReference type="ChEBI" id="CHEBI:29108"/>
    </cofactor>
</comment>
<dbReference type="SUPFAM" id="SSF48208">
    <property type="entry name" value="Six-hairpin glycosidases"/>
    <property type="match status" value="1"/>
</dbReference>
<dbReference type="Gene3D" id="1.20.1050.60">
    <property type="entry name" value="alpha-1,2-mannosidase"/>
    <property type="match status" value="1"/>
</dbReference>
<dbReference type="Proteomes" id="UP000823750">
    <property type="component" value="Unassembled WGS sequence"/>
</dbReference>
<comment type="caution">
    <text evidence="8">The sequence shown here is derived from an EMBL/GenBank/DDBJ whole genome shotgun (WGS) entry which is preliminary data.</text>
</comment>
<name>A0A9D9NRM0_9BACT</name>
<evidence type="ECO:0000256" key="6">
    <source>
        <dbReference type="SAM" id="SignalP"/>
    </source>
</evidence>
<dbReference type="InterPro" id="IPR014718">
    <property type="entry name" value="GH-type_carb-bd"/>
</dbReference>
<dbReference type="InterPro" id="IPR005887">
    <property type="entry name" value="GH92_a_mannosidase_put"/>
</dbReference>
<dbReference type="EMBL" id="JADILX010000061">
    <property type="protein sequence ID" value="MBO8485463.1"/>
    <property type="molecule type" value="Genomic_DNA"/>
</dbReference>
<dbReference type="InterPro" id="IPR001764">
    <property type="entry name" value="Glyco_hydro_3_N"/>
</dbReference>
<feature type="signal peptide" evidence="6">
    <location>
        <begin position="1"/>
        <end position="22"/>
    </location>
</feature>
<dbReference type="SUPFAM" id="SSF51445">
    <property type="entry name" value="(Trans)glycosidases"/>
    <property type="match status" value="1"/>
</dbReference>
<dbReference type="Gene3D" id="1.20.1610.10">
    <property type="entry name" value="alpha-1,2-mannosidases domains"/>
    <property type="match status" value="1"/>
</dbReference>
<dbReference type="FunFam" id="3.30.2080.10:FF:000001">
    <property type="entry name" value="Alpha-1,2-mannosidase subfamily"/>
    <property type="match status" value="1"/>
</dbReference>
<dbReference type="Gene3D" id="3.40.50.1700">
    <property type="entry name" value="Glycoside hydrolase family 3 C-terminal domain"/>
    <property type="match status" value="1"/>
</dbReference>
<dbReference type="InterPro" id="IPR026891">
    <property type="entry name" value="Fn3-like"/>
</dbReference>
<dbReference type="Pfam" id="PF14310">
    <property type="entry name" value="Fn3-like"/>
    <property type="match status" value="1"/>
</dbReference>
<evidence type="ECO:0000256" key="1">
    <source>
        <dbReference type="ARBA" id="ARBA00001913"/>
    </source>
</evidence>
<dbReference type="Gene3D" id="3.20.20.300">
    <property type="entry name" value="Glycoside hydrolase, family 3, N-terminal domain"/>
    <property type="match status" value="1"/>
</dbReference>
<protein>
    <submittedName>
        <fullName evidence="8">GH92 family glycosyl hydrolase</fullName>
        <ecNumber evidence="8">3.2.1.-</ecNumber>
    </submittedName>
</protein>
<evidence type="ECO:0000256" key="3">
    <source>
        <dbReference type="ARBA" id="ARBA00011245"/>
    </source>
</evidence>
<dbReference type="InterPro" id="IPR013783">
    <property type="entry name" value="Ig-like_fold"/>
</dbReference>
<reference evidence="8" key="2">
    <citation type="journal article" date="2021" name="PeerJ">
        <title>Extensive microbial diversity within the chicken gut microbiome revealed by metagenomics and culture.</title>
        <authorList>
            <person name="Gilroy R."/>
            <person name="Ravi A."/>
            <person name="Getino M."/>
            <person name="Pursley I."/>
            <person name="Horton D.L."/>
            <person name="Alikhan N.F."/>
            <person name="Baker D."/>
            <person name="Gharbi K."/>
            <person name="Hall N."/>
            <person name="Watson M."/>
            <person name="Adriaenssens E.M."/>
            <person name="Foster-Nyarko E."/>
            <person name="Jarju S."/>
            <person name="Secka A."/>
            <person name="Antonio M."/>
            <person name="Oren A."/>
            <person name="Chaudhuri R.R."/>
            <person name="La Ragione R."/>
            <person name="Hildebrand F."/>
            <person name="Pallen M.J."/>
        </authorList>
    </citation>
    <scope>NUCLEOTIDE SEQUENCE</scope>
    <source>
        <strain evidence="8">B2-16538</strain>
    </source>
</reference>
<dbReference type="EC" id="3.2.1.-" evidence="8"/>
<comment type="similarity">
    <text evidence="2">Belongs to the glycosyl hydrolase 3 family.</text>
</comment>
<dbReference type="PANTHER" id="PTHR12143:SF39">
    <property type="entry name" value="SECRETED PROTEIN"/>
    <property type="match status" value="1"/>
</dbReference>
<dbReference type="GO" id="GO:0005975">
    <property type="term" value="P:carbohydrate metabolic process"/>
    <property type="evidence" value="ECO:0007669"/>
    <property type="project" value="InterPro"/>
</dbReference>
<organism evidence="8 9">
    <name type="scientific">Candidatus Cryptobacteroides excrementavium</name>
    <dbReference type="NCBI Taxonomy" id="2840759"/>
    <lineage>
        <taxon>Bacteria</taxon>
        <taxon>Pseudomonadati</taxon>
        <taxon>Bacteroidota</taxon>
        <taxon>Bacteroidia</taxon>
        <taxon>Bacteroidales</taxon>
        <taxon>Candidatus Cryptobacteroides</taxon>
    </lineage>
</organism>
<evidence type="ECO:0000259" key="7">
    <source>
        <dbReference type="SMART" id="SM01217"/>
    </source>
</evidence>
<keyword evidence="8" id="KW-0326">Glycosidase</keyword>
<proteinExistence type="inferred from homology"/>
<dbReference type="InterPro" id="IPR041371">
    <property type="entry name" value="GH92_N"/>
</dbReference>
<dbReference type="InterPro" id="IPR036881">
    <property type="entry name" value="Glyco_hydro_3_C_sf"/>
</dbReference>
<feature type="chain" id="PRO_5038572385" evidence="6">
    <location>
        <begin position="23"/>
        <end position="1489"/>
    </location>
</feature>
<evidence type="ECO:0000313" key="8">
    <source>
        <dbReference type="EMBL" id="MBO8485463.1"/>
    </source>
</evidence>
<dbReference type="GO" id="GO:0006516">
    <property type="term" value="P:glycoprotein catabolic process"/>
    <property type="evidence" value="ECO:0007669"/>
    <property type="project" value="TreeGrafter"/>
</dbReference>
<dbReference type="SMART" id="SM01217">
    <property type="entry name" value="Fn3_like"/>
    <property type="match status" value="1"/>
</dbReference>
<dbReference type="InterPro" id="IPR050883">
    <property type="entry name" value="PNGase"/>
</dbReference>
<dbReference type="GO" id="GO:0008422">
    <property type="term" value="F:beta-glucosidase activity"/>
    <property type="evidence" value="ECO:0007669"/>
    <property type="project" value="UniProtKB-ARBA"/>
</dbReference>
<keyword evidence="5" id="KW-0106">Calcium</keyword>
<dbReference type="Pfam" id="PF17678">
    <property type="entry name" value="Glyco_hydro_92N"/>
    <property type="match status" value="1"/>
</dbReference>
<reference evidence="8" key="1">
    <citation type="submission" date="2020-10" db="EMBL/GenBank/DDBJ databases">
        <authorList>
            <person name="Gilroy R."/>
        </authorList>
    </citation>
    <scope>NUCLEOTIDE SEQUENCE</scope>
    <source>
        <strain evidence="8">B2-16538</strain>
    </source>
</reference>
<dbReference type="GO" id="GO:0005829">
    <property type="term" value="C:cytosol"/>
    <property type="evidence" value="ECO:0007669"/>
    <property type="project" value="TreeGrafter"/>
</dbReference>
<dbReference type="InterPro" id="IPR008928">
    <property type="entry name" value="6-hairpin_glycosidase_sf"/>
</dbReference>
<feature type="domain" description="Fibronectin type III-like" evidence="7">
    <location>
        <begin position="698"/>
        <end position="767"/>
    </location>
</feature>
<evidence type="ECO:0000256" key="5">
    <source>
        <dbReference type="ARBA" id="ARBA00022837"/>
    </source>
</evidence>
<dbReference type="Gene3D" id="3.30.2080.10">
    <property type="entry name" value="GH92 mannosidase domain"/>
    <property type="match status" value="1"/>
</dbReference>
<dbReference type="InterPro" id="IPR036962">
    <property type="entry name" value="Glyco_hydro_3_N_sf"/>
</dbReference>
<evidence type="ECO:0000256" key="4">
    <source>
        <dbReference type="ARBA" id="ARBA00022801"/>
    </source>
</evidence>
<gene>
    <name evidence="8" type="ORF">IAB78_03460</name>
</gene>
<dbReference type="GO" id="GO:0000224">
    <property type="term" value="F:peptide-N4-(N-acetyl-beta-glucosaminyl)asparagine amidase activity"/>
    <property type="evidence" value="ECO:0007669"/>
    <property type="project" value="TreeGrafter"/>
</dbReference>
<dbReference type="GO" id="GO:0030246">
    <property type="term" value="F:carbohydrate binding"/>
    <property type="evidence" value="ECO:0007669"/>
    <property type="project" value="InterPro"/>
</dbReference>
<dbReference type="SUPFAM" id="SSF52279">
    <property type="entry name" value="Beta-D-glucan exohydrolase, C-terminal domain"/>
    <property type="match status" value="1"/>
</dbReference>
<keyword evidence="6" id="KW-0732">Signal</keyword>
<evidence type="ECO:0000256" key="2">
    <source>
        <dbReference type="ARBA" id="ARBA00005336"/>
    </source>
</evidence>
<dbReference type="Pfam" id="PF01915">
    <property type="entry name" value="Glyco_hydro_3_C"/>
    <property type="match status" value="1"/>
</dbReference>
<dbReference type="Pfam" id="PF00933">
    <property type="entry name" value="Glyco_hydro_3"/>
    <property type="match status" value="1"/>
</dbReference>